<proteinExistence type="predicted"/>
<evidence type="ECO:0000313" key="1">
    <source>
        <dbReference type="EMBL" id="KAJ4434703.1"/>
    </source>
</evidence>
<keyword evidence="2" id="KW-1185">Reference proteome</keyword>
<dbReference type="Proteomes" id="UP001148838">
    <property type="component" value="Unassembled WGS sequence"/>
</dbReference>
<comment type="caution">
    <text evidence="1">The sequence shown here is derived from an EMBL/GenBank/DDBJ whole genome shotgun (WGS) entry which is preliminary data.</text>
</comment>
<gene>
    <name evidence="1" type="ORF">ANN_23271</name>
</gene>
<reference evidence="1 2" key="1">
    <citation type="journal article" date="2022" name="Allergy">
        <title>Genome assembly and annotation of Periplaneta americana reveal a comprehensive cockroach allergen profile.</title>
        <authorList>
            <person name="Wang L."/>
            <person name="Xiong Q."/>
            <person name="Saelim N."/>
            <person name="Wang L."/>
            <person name="Nong W."/>
            <person name="Wan A.T."/>
            <person name="Shi M."/>
            <person name="Liu X."/>
            <person name="Cao Q."/>
            <person name="Hui J.H.L."/>
            <person name="Sookrung N."/>
            <person name="Leung T.F."/>
            <person name="Tungtrongchitr A."/>
            <person name="Tsui S.K.W."/>
        </authorList>
    </citation>
    <scope>NUCLEOTIDE SEQUENCE [LARGE SCALE GENOMIC DNA]</scope>
    <source>
        <strain evidence="1">PWHHKU_190912</strain>
    </source>
</reference>
<evidence type="ECO:0008006" key="3">
    <source>
        <dbReference type="Google" id="ProtNLM"/>
    </source>
</evidence>
<evidence type="ECO:0000313" key="2">
    <source>
        <dbReference type="Proteomes" id="UP001148838"/>
    </source>
</evidence>
<sequence length="389" mass="44989">MTLRRSEEKRIEAFEMWIWRRMERVKLTDRIRDEAVLESYVMRSARMWKEASQCITMSSPTTAGRSHSRIFRYRPTLSSIVNLRAGAELRRGVIAGNCHAVCSRLSNELPRSASPCLHWTCDATVNTGTIQEWVAASGIQLYRMFKNTGHNFRSLPSKETLREHSDSSFRGEGYIQYLDRRFPDRWIESLRNRIAACSEDIRNTPGVWDRVRRSMRHRCEAHVGLAGNELADQLAKQAASNELPVSFDRIPVSDIMRELQEESVVKWESEWQNTINGSVTKSFFPSVKERLRVNIPLNGKVTTFLTGHGKTGAYLYRLKLRDNPSCACGAEEQAVDHLLFECPKLDKERLAFLREMLRKTGKWTFTKLKIMQEHAHTFTNYVNVINLDE</sequence>
<name>A0ABQ8SL31_PERAM</name>
<organism evidence="1 2">
    <name type="scientific">Periplaneta americana</name>
    <name type="common">American cockroach</name>
    <name type="synonym">Blatta americana</name>
    <dbReference type="NCBI Taxonomy" id="6978"/>
    <lineage>
        <taxon>Eukaryota</taxon>
        <taxon>Metazoa</taxon>
        <taxon>Ecdysozoa</taxon>
        <taxon>Arthropoda</taxon>
        <taxon>Hexapoda</taxon>
        <taxon>Insecta</taxon>
        <taxon>Pterygota</taxon>
        <taxon>Neoptera</taxon>
        <taxon>Polyneoptera</taxon>
        <taxon>Dictyoptera</taxon>
        <taxon>Blattodea</taxon>
        <taxon>Blattoidea</taxon>
        <taxon>Blattidae</taxon>
        <taxon>Blattinae</taxon>
        <taxon>Periplaneta</taxon>
    </lineage>
</organism>
<protein>
    <recommendedName>
        <fullName evidence="3">Reverse transcriptase</fullName>
    </recommendedName>
</protein>
<accession>A0ABQ8SL31</accession>
<dbReference type="EMBL" id="JAJSOF020000025">
    <property type="protein sequence ID" value="KAJ4434703.1"/>
    <property type="molecule type" value="Genomic_DNA"/>
</dbReference>